<evidence type="ECO:0000313" key="2">
    <source>
        <dbReference type="EMBL" id="EBV3762984.1"/>
    </source>
</evidence>
<reference evidence="2" key="3">
    <citation type="submission" date="2018-06" db="EMBL/GenBank/DDBJ databases">
        <authorList>
            <person name="Ashton P.M."/>
            <person name="Dallman T."/>
            <person name="Nair S."/>
            <person name="De Pinna E."/>
            <person name="Peters T."/>
            <person name="Grant K."/>
        </authorList>
    </citation>
    <scope>NUCLEOTIDE SEQUENCE</scope>
    <source>
        <strain evidence="2">105336</strain>
        <strain evidence="6">205626</strain>
        <strain evidence="5">271067</strain>
        <strain evidence="4">300664</strain>
        <strain evidence="8">329132</strain>
        <strain evidence="7">394884</strain>
        <strain evidence="1">443566</strain>
        <strain evidence="9">555488</strain>
    </source>
</reference>
<dbReference type="EMBL" id="AAKLND010000021">
    <property type="protein sequence ID" value="ECT0411552.1"/>
    <property type="molecule type" value="Genomic_DNA"/>
</dbReference>
<evidence type="ECO:0000313" key="1">
    <source>
        <dbReference type="EMBL" id="EBU6915666.1"/>
    </source>
</evidence>
<accession>A0A3T3G730</accession>
<dbReference type="EMBL" id="AAHPAD010000001">
    <property type="protein sequence ID" value="EBY7624995.1"/>
    <property type="molecule type" value="Genomic_DNA"/>
</dbReference>
<dbReference type="EMBL" id="AAHGTQ010000002">
    <property type="protein sequence ID" value="EBV9199570.1"/>
    <property type="molecule type" value="Genomic_DNA"/>
</dbReference>
<evidence type="ECO:0000313" key="11">
    <source>
        <dbReference type="EMBL" id="ECU3484899.1"/>
    </source>
</evidence>
<dbReference type="EMBL" id="AAHWIJ010000010">
    <property type="protein sequence ID" value="ECB0524593.1"/>
    <property type="molecule type" value="Genomic_DNA"/>
</dbReference>
<dbReference type="EMBL" id="AAKPQX010000013">
    <property type="protein sequence ID" value="ECU3484899.1"/>
    <property type="molecule type" value="Genomic_DNA"/>
</dbReference>
<evidence type="ECO:0000313" key="12">
    <source>
        <dbReference type="EMBL" id="HAC6913758.1"/>
    </source>
</evidence>
<dbReference type="EMBL" id="RSGD01000016">
    <property type="protein sequence ID" value="MID46963.1"/>
    <property type="molecule type" value="Genomic_DNA"/>
</dbReference>
<evidence type="ECO:0000313" key="13">
    <source>
        <dbReference type="EMBL" id="MID46963.1"/>
    </source>
</evidence>
<reference evidence="12" key="1">
    <citation type="journal article" date="2018" name="Genome Biol.">
        <title>SKESA: strategic k-mer extension for scrupulous assemblies.</title>
        <authorList>
            <person name="Souvorov A."/>
            <person name="Agarwala R."/>
            <person name="Lipman D.J."/>
        </authorList>
    </citation>
    <scope>NUCLEOTIDE SEQUENCE</scope>
    <source>
        <strain evidence="12">14-0315</strain>
    </source>
</reference>
<evidence type="ECO:0000313" key="9">
    <source>
        <dbReference type="EMBL" id="ECB0524593.1"/>
    </source>
</evidence>
<gene>
    <name evidence="13" type="ORF">AIK92_18765</name>
    <name evidence="3" type="ORF">ASH82_02825</name>
    <name evidence="7" type="ORF">D6J51_13140</name>
    <name evidence="8" type="ORF">D6K67_00730</name>
    <name evidence="1" type="ORF">DKU10_13270</name>
    <name evidence="2" type="ORF">DOJ23_15775</name>
    <name evidence="5" type="ORF">DP829_00730</name>
    <name evidence="4" type="ORF">DPJ44_00730</name>
    <name evidence="6" type="ORF">DPS10_04135</name>
    <name evidence="10" type="ORF">DQQ63_16200</name>
    <name evidence="11" type="ORF">DY868_19810</name>
    <name evidence="9" type="ORF">EUX26_15725</name>
    <name evidence="12" type="ORF">G0D76_00735</name>
</gene>
<dbReference type="EMBL" id="AAHFAS010000035">
    <property type="protein sequence ID" value="EBV3762984.1"/>
    <property type="molecule type" value="Genomic_DNA"/>
</dbReference>
<accession>A0A6C8XMD1</accession>
<sequence length="65" mass="7448">MNNNCERIFSTMSYNFPIKDEVENLKLIEAELTEAGMYSKDYVIAIYLGMIKKESNYLASPDCAL</sequence>
<reference evidence="12" key="4">
    <citation type="submission" date="2018-07" db="EMBL/GenBank/DDBJ databases">
        <authorList>
            <consortium name="NCBI Pathogen Detection Project"/>
        </authorList>
    </citation>
    <scope>NUCLEOTIDE SEQUENCE</scope>
    <source>
        <strain evidence="12">14-0315</strain>
    </source>
</reference>
<proteinExistence type="predicted"/>
<comment type="caution">
    <text evidence="13">The sequence shown here is derived from an EMBL/GenBank/DDBJ whole genome shotgun (WGS) entry which is preliminary data.</text>
</comment>
<dbReference type="EMBL" id="AAHOXC010000009">
    <property type="protein sequence ID" value="EBY7385459.1"/>
    <property type="molecule type" value="Genomic_DNA"/>
</dbReference>
<evidence type="ECO:0000313" key="10">
    <source>
        <dbReference type="EMBL" id="ECT0411552.1"/>
    </source>
</evidence>
<reference evidence="13" key="2">
    <citation type="submission" date="2018-06" db="EMBL/GenBank/DDBJ databases">
        <authorList>
            <consortium name="GenomeTrakr network: Whole genome sequencing for foodborne pathogen traceback"/>
        </authorList>
    </citation>
    <scope>NUCLEOTIDE SEQUENCE [LARGE SCALE GENOMIC DNA]</scope>
    <source>
        <strain evidence="13">FDA00007829</strain>
        <strain evidence="10">FSIS11810940</strain>
        <strain evidence="11">FSIS11812815</strain>
        <strain evidence="3">NY-N20005</strain>
    </source>
</reference>
<evidence type="ECO:0000313" key="8">
    <source>
        <dbReference type="EMBL" id="EBY7624995.1"/>
    </source>
</evidence>
<evidence type="ECO:0000313" key="4">
    <source>
        <dbReference type="EMBL" id="EBW4102668.1"/>
    </source>
</evidence>
<dbReference type="AlphaFoldDB" id="A0A3T3G730"/>
<evidence type="ECO:0000313" key="6">
    <source>
        <dbReference type="EMBL" id="EBX3354066.1"/>
    </source>
</evidence>
<dbReference type="EMBL" id="AAHKXZ010000002">
    <property type="protein sequence ID" value="EBX3354066.1"/>
    <property type="molecule type" value="Genomic_DNA"/>
</dbReference>
<dbReference type="EMBL" id="AAHIGD010000001">
    <property type="protein sequence ID" value="EBW4102668.1"/>
    <property type="molecule type" value="Genomic_DNA"/>
</dbReference>
<dbReference type="Proteomes" id="UP000885308">
    <property type="component" value="Unassembled WGS sequence"/>
</dbReference>
<protein>
    <submittedName>
        <fullName evidence="13">Uncharacterized protein</fullName>
    </submittedName>
</protein>
<name>A0A3T3G730_SALET</name>
<dbReference type="EMBL" id="AAHCWL010000011">
    <property type="protein sequence ID" value="EBU6915666.1"/>
    <property type="molecule type" value="Genomic_DNA"/>
</dbReference>
<dbReference type="EMBL" id="DAAMJL010000001">
    <property type="protein sequence ID" value="HAC6913758.1"/>
    <property type="molecule type" value="Genomic_DNA"/>
</dbReference>
<evidence type="ECO:0000313" key="5">
    <source>
        <dbReference type="EMBL" id="EBW6730393.1"/>
    </source>
</evidence>
<evidence type="ECO:0000313" key="7">
    <source>
        <dbReference type="EMBL" id="EBY7385459.1"/>
    </source>
</evidence>
<organism evidence="13">
    <name type="scientific">Salmonella enterica subsp. enterica serovar Braenderup</name>
    <dbReference type="NCBI Taxonomy" id="149391"/>
    <lineage>
        <taxon>Bacteria</taxon>
        <taxon>Pseudomonadati</taxon>
        <taxon>Pseudomonadota</taxon>
        <taxon>Gammaproteobacteria</taxon>
        <taxon>Enterobacterales</taxon>
        <taxon>Enterobacteriaceae</taxon>
        <taxon>Salmonella</taxon>
    </lineage>
</organism>
<dbReference type="EMBL" id="AAHIXO010000001">
    <property type="protein sequence ID" value="EBW6730393.1"/>
    <property type="molecule type" value="Genomic_DNA"/>
</dbReference>
<evidence type="ECO:0000313" key="3">
    <source>
        <dbReference type="EMBL" id="EBV9199570.1"/>
    </source>
</evidence>